<keyword evidence="4 14" id="KW-1134">Transmembrane beta strand</keyword>
<evidence type="ECO:0000256" key="6">
    <source>
        <dbReference type="ARBA" id="ARBA00022692"/>
    </source>
</evidence>
<dbReference type="EMBL" id="JACVDC010000001">
    <property type="protein sequence ID" value="MBC9794520.1"/>
    <property type="molecule type" value="Genomic_DNA"/>
</dbReference>
<dbReference type="GO" id="GO:0015891">
    <property type="term" value="P:siderophore transport"/>
    <property type="evidence" value="ECO:0007669"/>
    <property type="project" value="InterPro"/>
</dbReference>
<evidence type="ECO:0000313" key="19">
    <source>
        <dbReference type="EMBL" id="MBC9794520.1"/>
    </source>
</evidence>
<evidence type="ECO:0000256" key="8">
    <source>
        <dbReference type="ARBA" id="ARBA00023004"/>
    </source>
</evidence>
<keyword evidence="9" id="KW-0406">Ion transport</keyword>
<dbReference type="InterPro" id="IPR012910">
    <property type="entry name" value="Plug_dom"/>
</dbReference>
<evidence type="ECO:0000259" key="17">
    <source>
        <dbReference type="Pfam" id="PF00593"/>
    </source>
</evidence>
<feature type="domain" description="TonB-dependent receptor plug" evidence="18">
    <location>
        <begin position="149"/>
        <end position="237"/>
    </location>
</feature>
<keyword evidence="13 14" id="KW-0998">Cell outer membrane</keyword>
<evidence type="ECO:0000259" key="18">
    <source>
        <dbReference type="Pfam" id="PF07715"/>
    </source>
</evidence>
<evidence type="ECO:0000256" key="14">
    <source>
        <dbReference type="PROSITE-ProRule" id="PRU01360"/>
    </source>
</evidence>
<keyword evidence="6 14" id="KW-0812">Transmembrane</keyword>
<evidence type="ECO:0000256" key="10">
    <source>
        <dbReference type="ARBA" id="ARBA00023077"/>
    </source>
</evidence>
<dbReference type="Gene3D" id="2.40.170.20">
    <property type="entry name" value="TonB-dependent receptor, beta-barrel domain"/>
    <property type="match status" value="1"/>
</dbReference>
<dbReference type="PROSITE" id="PS52016">
    <property type="entry name" value="TONB_DEPENDENT_REC_3"/>
    <property type="match status" value="1"/>
</dbReference>
<dbReference type="Pfam" id="PF13620">
    <property type="entry name" value="CarboxypepD_reg"/>
    <property type="match status" value="1"/>
</dbReference>
<gene>
    <name evidence="19" type="ORF">IBL28_00960</name>
</gene>
<dbReference type="Gene3D" id="2.170.130.10">
    <property type="entry name" value="TonB-dependent receptor, plug domain"/>
    <property type="match status" value="1"/>
</dbReference>
<feature type="chain" id="PRO_5037713323" evidence="16">
    <location>
        <begin position="30"/>
        <end position="795"/>
    </location>
</feature>
<dbReference type="Pfam" id="PF07715">
    <property type="entry name" value="Plug"/>
    <property type="match status" value="1"/>
</dbReference>
<comment type="similarity">
    <text evidence="2 14 15">Belongs to the TonB-dependent receptor family.</text>
</comment>
<keyword evidence="7 16" id="KW-0732">Signal</keyword>
<evidence type="ECO:0000256" key="15">
    <source>
        <dbReference type="RuleBase" id="RU003357"/>
    </source>
</evidence>
<keyword evidence="20" id="KW-1185">Reference proteome</keyword>
<dbReference type="GO" id="GO:0038023">
    <property type="term" value="F:signaling receptor activity"/>
    <property type="evidence" value="ECO:0007669"/>
    <property type="project" value="InterPro"/>
</dbReference>
<keyword evidence="11 14" id="KW-0472">Membrane</keyword>
<dbReference type="PANTHER" id="PTHR32552:SF68">
    <property type="entry name" value="FERRICHROME OUTER MEMBRANE TRANSPORTER_PHAGE RECEPTOR"/>
    <property type="match status" value="1"/>
</dbReference>
<evidence type="ECO:0000256" key="3">
    <source>
        <dbReference type="ARBA" id="ARBA00022448"/>
    </source>
</evidence>
<evidence type="ECO:0000256" key="4">
    <source>
        <dbReference type="ARBA" id="ARBA00022452"/>
    </source>
</evidence>
<dbReference type="AlphaFoldDB" id="A0A926JNF6"/>
<dbReference type="GO" id="GO:0030246">
    <property type="term" value="F:carbohydrate binding"/>
    <property type="evidence" value="ECO:0007669"/>
    <property type="project" value="InterPro"/>
</dbReference>
<dbReference type="Pfam" id="PF00593">
    <property type="entry name" value="TonB_dep_Rec_b-barrel"/>
    <property type="match status" value="1"/>
</dbReference>
<evidence type="ECO:0000256" key="7">
    <source>
        <dbReference type="ARBA" id="ARBA00022729"/>
    </source>
</evidence>
<sequence>MKSFLTLHGSTLVKSCLCVLALHFCTAWGYGYPLQDTGQIKGTVSTPGGAVIPFATVGIVGGKQTQADENGRYVLSGIRPGTHRLRASYFNSNSDPKEIVLKEGEVLEVNLVLEEYTQALNEVLLVGDKYRKLSKKASEYVARMPLEYMENPQVYNVVDKELIQEQVALTLEEAFINIPGAAPAKTGAGMPAFFSRGFLANYNFRDGMVTSLATTVDLAIVDRVETIKGPSSTLFGGTLTSFGGIVNYVTKKPYEEFGGEVSFQLGSWDLGRLTADINTPLNEDKSVLFRLNTAVQKENFFQNQGYANTYVFAPSFIYKPSDRLTFTLGADFQLIKGTAYAGWNVTGDLQTKNIKNLKLDYDQSLINNSLASNRSSGNILLQADYKISENWTSQTKLAWSNGAYNDLYNFINSWTSDNTVSRAIGVYVPDKTGRTQLQQNFIGDFKLGRMKNRLLLGLDYMNDYRDIRYKWIPLDVVDINSPINEIGKQSVDTLISQQAISSVRIEQNTYSLYVSDMLDITDQLMVMASLRADKFVKKSAWSGPDEFDQLAFSPKFGVVFQPVKEQVSVFVNYMNGFKNLDNVIYPDGTSSDFEPQQANQWEGGIKVKLFGDKLSATASYYDIRVSDALYTEMREVDGANGPQAFRVQGGKQQSKGVEAEVIANPFPGLHLVAGYSYNDNEYTEGDAAILGKRTTGAPEQVGNLWASYTVLQGALEGFGIGAGGQMVSEVYVDGANEYTLPSYTKLNTTLFYNRSKYRISLKLDNLLDEEYWISDGVYFRPQKPLNFIAGISFKF</sequence>
<evidence type="ECO:0000313" key="20">
    <source>
        <dbReference type="Proteomes" id="UP000653730"/>
    </source>
</evidence>
<dbReference type="SUPFAM" id="SSF49452">
    <property type="entry name" value="Starch-binding domain-like"/>
    <property type="match status" value="1"/>
</dbReference>
<evidence type="ECO:0000256" key="12">
    <source>
        <dbReference type="ARBA" id="ARBA00023170"/>
    </source>
</evidence>
<dbReference type="GO" id="GO:0009279">
    <property type="term" value="C:cell outer membrane"/>
    <property type="evidence" value="ECO:0007669"/>
    <property type="project" value="UniProtKB-SubCell"/>
</dbReference>
<dbReference type="InterPro" id="IPR036942">
    <property type="entry name" value="Beta-barrel_TonB_sf"/>
</dbReference>
<reference evidence="19 20" key="1">
    <citation type="submission" date="2020-09" db="EMBL/GenBank/DDBJ databases">
        <title>Sinomicrobium weinanense sp. nov., a halophilic bacteria isolated from saline-alkali soil.</title>
        <authorList>
            <person name="Wu P."/>
            <person name="Ren H."/>
            <person name="Mei Y."/>
            <person name="Liang Y."/>
            <person name="Chen Z."/>
        </authorList>
    </citation>
    <scope>NUCLEOTIDE SEQUENCE [LARGE SCALE GENOMIC DNA]</scope>
    <source>
        <strain evidence="19 20">FJxs</strain>
    </source>
</reference>
<protein>
    <submittedName>
        <fullName evidence="19">TonB-dependent receptor</fullName>
    </submittedName>
</protein>
<feature type="signal peptide" evidence="16">
    <location>
        <begin position="1"/>
        <end position="29"/>
    </location>
</feature>
<evidence type="ECO:0000256" key="16">
    <source>
        <dbReference type="SAM" id="SignalP"/>
    </source>
</evidence>
<accession>A0A926JNF6</accession>
<dbReference type="Proteomes" id="UP000653730">
    <property type="component" value="Unassembled WGS sequence"/>
</dbReference>
<dbReference type="InterPro" id="IPR013784">
    <property type="entry name" value="Carb-bd-like_fold"/>
</dbReference>
<comment type="subcellular location">
    <subcellularLocation>
        <location evidence="1 14">Cell outer membrane</location>
        <topology evidence="1 14">Multi-pass membrane protein</topology>
    </subcellularLocation>
</comment>
<keyword evidence="12 19" id="KW-0675">Receptor</keyword>
<dbReference type="RefSeq" id="WP_187963669.1">
    <property type="nucleotide sequence ID" value="NZ_JACVDC010000001.1"/>
</dbReference>
<dbReference type="PANTHER" id="PTHR32552">
    <property type="entry name" value="FERRICHROME IRON RECEPTOR-RELATED"/>
    <property type="match status" value="1"/>
</dbReference>
<comment type="caution">
    <text evidence="19">The sequence shown here is derived from an EMBL/GenBank/DDBJ whole genome shotgun (WGS) entry which is preliminary data.</text>
</comment>
<keyword evidence="10 15" id="KW-0798">TonB box</keyword>
<feature type="domain" description="TonB-dependent receptor-like beta-barrel" evidence="17">
    <location>
        <begin position="326"/>
        <end position="766"/>
    </location>
</feature>
<dbReference type="Gene3D" id="2.60.40.1120">
    <property type="entry name" value="Carboxypeptidase-like, regulatory domain"/>
    <property type="match status" value="1"/>
</dbReference>
<evidence type="ECO:0000256" key="2">
    <source>
        <dbReference type="ARBA" id="ARBA00009810"/>
    </source>
</evidence>
<evidence type="ECO:0000256" key="11">
    <source>
        <dbReference type="ARBA" id="ARBA00023136"/>
    </source>
</evidence>
<evidence type="ECO:0000256" key="9">
    <source>
        <dbReference type="ARBA" id="ARBA00023065"/>
    </source>
</evidence>
<dbReference type="InterPro" id="IPR000531">
    <property type="entry name" value="Beta-barrel_TonB"/>
</dbReference>
<dbReference type="InterPro" id="IPR037066">
    <property type="entry name" value="Plug_dom_sf"/>
</dbReference>
<keyword evidence="8" id="KW-0408">Iron</keyword>
<keyword evidence="5" id="KW-0410">Iron transport</keyword>
<evidence type="ECO:0000256" key="5">
    <source>
        <dbReference type="ARBA" id="ARBA00022496"/>
    </source>
</evidence>
<dbReference type="InterPro" id="IPR039426">
    <property type="entry name" value="TonB-dep_rcpt-like"/>
</dbReference>
<evidence type="ECO:0000256" key="1">
    <source>
        <dbReference type="ARBA" id="ARBA00004571"/>
    </source>
</evidence>
<keyword evidence="3 14" id="KW-0813">Transport</keyword>
<evidence type="ECO:0000256" key="13">
    <source>
        <dbReference type="ARBA" id="ARBA00023237"/>
    </source>
</evidence>
<organism evidence="19 20">
    <name type="scientific">Sinomicrobium weinanense</name>
    <dbReference type="NCBI Taxonomy" id="2842200"/>
    <lineage>
        <taxon>Bacteria</taxon>
        <taxon>Pseudomonadati</taxon>
        <taxon>Bacteroidota</taxon>
        <taxon>Flavobacteriia</taxon>
        <taxon>Flavobacteriales</taxon>
        <taxon>Flavobacteriaceae</taxon>
        <taxon>Sinomicrobium</taxon>
    </lineage>
</organism>
<dbReference type="SUPFAM" id="SSF56935">
    <property type="entry name" value="Porins"/>
    <property type="match status" value="1"/>
</dbReference>
<name>A0A926JNF6_9FLAO</name>
<dbReference type="InterPro" id="IPR010105">
    <property type="entry name" value="TonB_sidphr_rcpt"/>
</dbReference>
<dbReference type="NCBIfam" id="TIGR01783">
    <property type="entry name" value="TonB-siderophor"/>
    <property type="match status" value="1"/>
</dbReference>
<dbReference type="GO" id="GO:0015344">
    <property type="term" value="F:siderophore uptake transmembrane transporter activity"/>
    <property type="evidence" value="ECO:0007669"/>
    <property type="project" value="TreeGrafter"/>
</dbReference>
<dbReference type="CDD" id="cd01347">
    <property type="entry name" value="ligand_gated_channel"/>
    <property type="match status" value="1"/>
</dbReference>
<proteinExistence type="inferred from homology"/>